<feature type="domain" description="NTR" evidence="11">
    <location>
        <begin position="27"/>
        <end position="144"/>
    </location>
</feature>
<dbReference type="PANTHER" id="PTHR11844:SF25">
    <property type="entry name" value="NTR DOMAIN-CONTAINING PROTEIN"/>
    <property type="match status" value="1"/>
</dbReference>
<evidence type="ECO:0000256" key="4">
    <source>
        <dbReference type="ARBA" id="ARBA00022608"/>
    </source>
</evidence>
<evidence type="ECO:0000256" key="10">
    <source>
        <dbReference type="SAM" id="SignalP"/>
    </source>
</evidence>
<feature type="disulfide bond" evidence="9">
    <location>
        <begin position="39"/>
        <end position="144"/>
    </location>
</feature>
<dbReference type="InterPro" id="IPR008993">
    <property type="entry name" value="TIMP-like_OB-fold"/>
</dbReference>
<evidence type="ECO:0000256" key="7">
    <source>
        <dbReference type="ARBA" id="ARBA00023215"/>
    </source>
</evidence>
<dbReference type="InterPro" id="IPR027465">
    <property type="entry name" value="TIMP_C"/>
</dbReference>
<feature type="chain" id="PRO_5020276006" evidence="10">
    <location>
        <begin position="27"/>
        <end position="220"/>
    </location>
</feature>
<comment type="subcellular location">
    <subcellularLocation>
        <location evidence="1">Secreted</location>
    </subcellularLocation>
</comment>
<feature type="disulfide bond" evidence="9">
    <location>
        <begin position="166"/>
        <end position="187"/>
    </location>
</feature>
<evidence type="ECO:0000256" key="5">
    <source>
        <dbReference type="ARBA" id="ARBA00022690"/>
    </source>
</evidence>
<evidence type="ECO:0000256" key="2">
    <source>
        <dbReference type="ARBA" id="ARBA00011027"/>
    </source>
</evidence>
<dbReference type="GO" id="GO:0005615">
    <property type="term" value="C:extracellular space"/>
    <property type="evidence" value="ECO:0007669"/>
    <property type="project" value="TreeGrafter"/>
</dbReference>
<dbReference type="SUPFAM" id="SSF50242">
    <property type="entry name" value="TIMP-like"/>
    <property type="match status" value="1"/>
</dbReference>
<dbReference type="PROSITE" id="PS50189">
    <property type="entry name" value="NTR"/>
    <property type="match status" value="1"/>
</dbReference>
<evidence type="ECO:0000256" key="1">
    <source>
        <dbReference type="ARBA" id="ARBA00004613"/>
    </source>
</evidence>
<accession>A0A4P2UE22</accession>
<dbReference type="Pfam" id="PF00965">
    <property type="entry name" value="TIMP"/>
    <property type="match status" value="1"/>
</dbReference>
<keyword evidence="10" id="KW-0732">Signal</keyword>
<dbReference type="PANTHER" id="PTHR11844">
    <property type="entry name" value="METALLOPROTEASE INHIBITOR"/>
    <property type="match status" value="1"/>
</dbReference>
<evidence type="ECO:0000256" key="9">
    <source>
        <dbReference type="PIRSR" id="PIRSR601820-3"/>
    </source>
</evidence>
<dbReference type="GO" id="GO:0051045">
    <property type="term" value="P:negative regulation of membrane protein ectodomain proteolysis"/>
    <property type="evidence" value="ECO:0007669"/>
    <property type="project" value="TreeGrafter"/>
</dbReference>
<comment type="similarity">
    <text evidence="2">Belongs to the protease inhibitor I35 (TIMP) family.</text>
</comment>
<keyword evidence="5" id="KW-0646">Protease inhibitor</keyword>
<dbReference type="SMART" id="SM00206">
    <property type="entry name" value="NTR"/>
    <property type="match status" value="1"/>
</dbReference>
<keyword evidence="3" id="KW-0964">Secreted</keyword>
<name>A0A4P2UE22_HEMLE</name>
<dbReference type="GO" id="GO:0008191">
    <property type="term" value="F:metalloendopeptidase inhibitor activity"/>
    <property type="evidence" value="ECO:0007669"/>
    <property type="project" value="InterPro"/>
</dbReference>
<keyword evidence="6 9" id="KW-1015">Disulfide bond</keyword>
<feature type="disulfide bond" evidence="9">
    <location>
        <begin position="27"/>
        <end position="94"/>
    </location>
</feature>
<sequence length="220" mass="25660">MKIANVFVWILRASFLITFLAGLTEACSCMLHHPQEHYCAADYVALVKVIQQAKGDEHMTAYHIKVKKEFKMTEKARHALSQGLIFTPRTGSLCGRSLKHTRYLITGRVDGKKAFLSLCDLAMEWTDVTHKQKRGFRRLYQQGCHCKVKNGMFHRYISRQQNKNQCLWDTASFREPHLDCQKLHSFCAPSARHDNRCVWLKGRAYRQCMKERAAQREREP</sequence>
<dbReference type="AlphaFoldDB" id="A0A4P2UE22"/>
<dbReference type="GO" id="GO:0046872">
    <property type="term" value="F:metal ion binding"/>
    <property type="evidence" value="ECO:0007669"/>
    <property type="project" value="UniProtKB-KW"/>
</dbReference>
<dbReference type="GO" id="GO:0031012">
    <property type="term" value="C:extracellular matrix"/>
    <property type="evidence" value="ECO:0007669"/>
    <property type="project" value="TreeGrafter"/>
</dbReference>
<reference evidence="12" key="1">
    <citation type="submission" date="2018-01" db="EMBL/GenBank/DDBJ databases">
        <title>Metalloproteinase inhibitor of Hemiscorpius lepturus.</title>
        <authorList>
            <person name="Ahadi M."/>
            <person name="Shahbazzadeh D."/>
            <person name="Behdani M."/>
            <person name="Kazemi-Lomedasht F."/>
        </authorList>
    </citation>
    <scope>NUCLEOTIDE SEQUENCE</scope>
    <source>
        <tissue evidence="12">Venom gland</tissue>
    </source>
</reference>
<evidence type="ECO:0000313" key="12">
    <source>
        <dbReference type="EMBL" id="AYC07541.1"/>
    </source>
</evidence>
<evidence type="ECO:0000256" key="3">
    <source>
        <dbReference type="ARBA" id="ARBA00022525"/>
    </source>
</evidence>
<dbReference type="EMBL" id="MG764544">
    <property type="protein sequence ID" value="AYC07541.1"/>
    <property type="molecule type" value="mRNA"/>
</dbReference>
<keyword evidence="7" id="KW-0481">Metalloenzyme inhibitor</keyword>
<dbReference type="Gene3D" id="2.40.50.120">
    <property type="match status" value="1"/>
</dbReference>
<dbReference type="GO" id="GO:0002020">
    <property type="term" value="F:protease binding"/>
    <property type="evidence" value="ECO:0007669"/>
    <property type="project" value="TreeGrafter"/>
</dbReference>
<feature type="disulfide bond" evidence="9">
    <location>
        <begin position="146"/>
        <end position="197"/>
    </location>
</feature>
<organism evidence="12">
    <name type="scientific">Hemiscorpius lepturus</name>
    <name type="common">Scorpion</name>
    <dbReference type="NCBI Taxonomy" id="520031"/>
    <lineage>
        <taxon>Eukaryota</taxon>
        <taxon>Metazoa</taxon>
        <taxon>Ecdysozoa</taxon>
        <taxon>Arthropoda</taxon>
        <taxon>Chelicerata</taxon>
        <taxon>Arachnida</taxon>
        <taxon>Scorpiones</taxon>
        <taxon>Iurida</taxon>
        <taxon>Scorpionoidea</taxon>
        <taxon>Hemiscorpiidae</taxon>
    </lineage>
</organism>
<dbReference type="Gene3D" id="3.90.370.10">
    <property type="entry name" value="Tissue inhibitor of metalloproteinase-1. Chain B, domain 1"/>
    <property type="match status" value="1"/>
</dbReference>
<feature type="signal peptide" evidence="10">
    <location>
        <begin position="1"/>
        <end position="26"/>
    </location>
</feature>
<dbReference type="InterPro" id="IPR001820">
    <property type="entry name" value="TIMP"/>
</dbReference>
<evidence type="ECO:0000259" key="11">
    <source>
        <dbReference type="PROSITE" id="PS50189"/>
    </source>
</evidence>
<protein>
    <submittedName>
        <fullName evidence="12">Metalloproteinase inhibitor</fullName>
    </submittedName>
</protein>
<feature type="binding site" evidence="8">
    <location>
        <position position="27"/>
    </location>
    <ligand>
        <name>Zn(2+)</name>
        <dbReference type="ChEBI" id="CHEBI:29105"/>
        <note>ligand shared with metalloproteinase partner</note>
    </ligand>
</feature>
<evidence type="ECO:0000256" key="6">
    <source>
        <dbReference type="ARBA" id="ARBA00023157"/>
    </source>
</evidence>
<keyword evidence="4" id="KW-0483">Metalloprotease inhibitor</keyword>
<dbReference type="InterPro" id="IPR001134">
    <property type="entry name" value="Netrin_domain"/>
</dbReference>
<feature type="disulfide bond" evidence="9">
    <location>
        <begin position="29"/>
        <end position="119"/>
    </location>
</feature>
<keyword evidence="8" id="KW-0479">Metal-binding</keyword>
<proteinExistence type="evidence at transcript level"/>
<keyword evidence="8" id="KW-0862">Zinc</keyword>
<evidence type="ECO:0000256" key="8">
    <source>
        <dbReference type="PIRSR" id="PIRSR601820-1"/>
    </source>
</evidence>
<dbReference type="CDD" id="cd03577">
    <property type="entry name" value="NTR_TIMP_like"/>
    <property type="match status" value="1"/>
</dbReference>